<keyword evidence="4" id="KW-1185">Reference proteome</keyword>
<evidence type="ECO:0000256" key="1">
    <source>
        <dbReference type="SAM" id="MobiDB-lite"/>
    </source>
</evidence>
<sequence>MAKPAVHMLCTMALAAALAGCAAAPKSENYRFELLSQQVPPSQNAEVRVRLLHLPDNRPVSGAVVYEHQSEMMHRPDTQAREYGSSPARASPGLGAPPPIVFPARMGEGPNPPPTPAADEGNGVYRVHAVLPMSGVWTLTLVARVPGEAAPVRSELQVRVQ</sequence>
<dbReference type="AlphaFoldDB" id="A0A9X1IHW8"/>
<dbReference type="PROSITE" id="PS51257">
    <property type="entry name" value="PROKAR_LIPOPROTEIN"/>
    <property type="match status" value="1"/>
</dbReference>
<dbReference type="RefSeq" id="WP_226612207.1">
    <property type="nucleotide sequence ID" value="NZ_JAJAQI010000044.1"/>
</dbReference>
<feature type="chain" id="PRO_5040843443" evidence="2">
    <location>
        <begin position="20"/>
        <end position="161"/>
    </location>
</feature>
<organism evidence="3 4">
    <name type="scientific">Roseicella aerolata</name>
    <dbReference type="NCBI Taxonomy" id="2883479"/>
    <lineage>
        <taxon>Bacteria</taxon>
        <taxon>Pseudomonadati</taxon>
        <taxon>Pseudomonadota</taxon>
        <taxon>Alphaproteobacteria</taxon>
        <taxon>Acetobacterales</taxon>
        <taxon>Roseomonadaceae</taxon>
        <taxon>Roseicella</taxon>
    </lineage>
</organism>
<feature type="signal peptide" evidence="2">
    <location>
        <begin position="1"/>
        <end position="19"/>
    </location>
</feature>
<gene>
    <name evidence="3" type="ORF">LHA35_22350</name>
</gene>
<reference evidence="3" key="1">
    <citation type="submission" date="2021-10" db="EMBL/GenBank/DDBJ databases">
        <title>Roseicella aerolatum sp. nov., isolated from aerosols of e-waste dismantling site.</title>
        <authorList>
            <person name="Qin T."/>
        </authorList>
    </citation>
    <scope>NUCLEOTIDE SEQUENCE</scope>
    <source>
        <strain evidence="3">GB24</strain>
    </source>
</reference>
<dbReference type="EMBL" id="JAJAQI010000044">
    <property type="protein sequence ID" value="MCB4824476.1"/>
    <property type="molecule type" value="Genomic_DNA"/>
</dbReference>
<comment type="caution">
    <text evidence="3">The sequence shown here is derived from an EMBL/GenBank/DDBJ whole genome shotgun (WGS) entry which is preliminary data.</text>
</comment>
<keyword evidence="2" id="KW-0732">Signal</keyword>
<feature type="region of interest" description="Disordered" evidence="1">
    <location>
        <begin position="76"/>
        <end position="100"/>
    </location>
</feature>
<proteinExistence type="predicted"/>
<name>A0A9X1IHW8_9PROT</name>
<evidence type="ECO:0000313" key="3">
    <source>
        <dbReference type="EMBL" id="MCB4824476.1"/>
    </source>
</evidence>
<evidence type="ECO:0000313" key="4">
    <source>
        <dbReference type="Proteomes" id="UP001139311"/>
    </source>
</evidence>
<protein>
    <submittedName>
        <fullName evidence="3">FixH family protein</fullName>
    </submittedName>
</protein>
<accession>A0A9X1IHW8</accession>
<evidence type="ECO:0000256" key="2">
    <source>
        <dbReference type="SAM" id="SignalP"/>
    </source>
</evidence>
<dbReference type="Proteomes" id="UP001139311">
    <property type="component" value="Unassembled WGS sequence"/>
</dbReference>